<comment type="similarity">
    <text evidence="8">Belongs to the ubiquitin-conjugating enzyme family.</text>
</comment>
<evidence type="ECO:0000313" key="11">
    <source>
        <dbReference type="Proteomes" id="UP000319257"/>
    </source>
</evidence>
<evidence type="ECO:0000313" key="10">
    <source>
        <dbReference type="EMBL" id="TPX15938.1"/>
    </source>
</evidence>
<gene>
    <name evidence="10" type="ORF">E0L32_000272</name>
</gene>
<keyword evidence="8" id="KW-0067">ATP-binding</keyword>
<reference evidence="10 11" key="1">
    <citation type="submission" date="2019-06" db="EMBL/GenBank/DDBJ databases">
        <title>Draft genome sequence of the filamentous fungus Phialemoniopsis curvata isolated from diesel fuel.</title>
        <authorList>
            <person name="Varaljay V.A."/>
            <person name="Lyon W.J."/>
            <person name="Crouch A.L."/>
            <person name="Drake C.E."/>
            <person name="Hollomon J.M."/>
            <person name="Nadeau L.J."/>
            <person name="Nunn H.S."/>
            <person name="Stevenson B.S."/>
            <person name="Bojanowski C.L."/>
            <person name="Crookes-Goodson W.J."/>
        </authorList>
    </citation>
    <scope>NUCLEOTIDE SEQUENCE [LARGE SCALE GENOMIC DNA]</scope>
    <source>
        <strain evidence="10 11">D216</strain>
    </source>
</reference>
<dbReference type="InterPro" id="IPR016135">
    <property type="entry name" value="UBQ-conjugating_enzyme/RWD"/>
</dbReference>
<dbReference type="InParanoid" id="A0A507BGU4"/>
<organism evidence="10 11">
    <name type="scientific">Thyridium curvatum</name>
    <dbReference type="NCBI Taxonomy" id="1093900"/>
    <lineage>
        <taxon>Eukaryota</taxon>
        <taxon>Fungi</taxon>
        <taxon>Dikarya</taxon>
        <taxon>Ascomycota</taxon>
        <taxon>Pezizomycotina</taxon>
        <taxon>Sordariomycetes</taxon>
        <taxon>Sordariomycetidae</taxon>
        <taxon>Thyridiales</taxon>
        <taxon>Thyridiaceae</taxon>
        <taxon>Thyridium</taxon>
    </lineage>
</organism>
<keyword evidence="2 8" id="KW-0833">Ubl conjugation pathway</keyword>
<dbReference type="Pfam" id="PF00179">
    <property type="entry name" value="UQ_con"/>
    <property type="match status" value="1"/>
</dbReference>
<comment type="caution">
    <text evidence="10">The sequence shown here is derived from an EMBL/GenBank/DDBJ whole genome shotgun (WGS) entry which is preliminary data.</text>
</comment>
<dbReference type="EMBL" id="SKBQ01000001">
    <property type="protein sequence ID" value="TPX15938.1"/>
    <property type="molecule type" value="Genomic_DNA"/>
</dbReference>
<evidence type="ECO:0000256" key="5">
    <source>
        <dbReference type="ARBA" id="ARBA00042179"/>
    </source>
</evidence>
<evidence type="ECO:0000256" key="6">
    <source>
        <dbReference type="ARBA" id="ARBA00042190"/>
    </source>
</evidence>
<evidence type="ECO:0000256" key="2">
    <source>
        <dbReference type="ARBA" id="ARBA00022786"/>
    </source>
</evidence>
<dbReference type="GeneID" id="41967719"/>
<dbReference type="InterPro" id="IPR023313">
    <property type="entry name" value="UBQ-conjugating_AS"/>
</dbReference>
<sequence>MASRLGTASPATAAGASALLKRQLKQMQTDKDIPGISCGLVNDSNIFEWEVMLMISDDVKYYGAPPKKTGGNFRARMSFPPTYPLLPPSLTFQDPIPFHPNVYPNGLLCVSILHPPEEDKWGYEAASERWSPVQTPETILLSVISLFSSPNDESPANVEAARMLRDEREGKNKDFRKAVRKCVRESLGED</sequence>
<dbReference type="PANTHER" id="PTHR24067">
    <property type="entry name" value="UBIQUITIN-CONJUGATING ENZYME E2"/>
    <property type="match status" value="1"/>
</dbReference>
<name>A0A507BGU4_9PEZI</name>
<dbReference type="OrthoDB" id="19692at2759"/>
<dbReference type="SUPFAM" id="SSF54495">
    <property type="entry name" value="UBC-like"/>
    <property type="match status" value="1"/>
</dbReference>
<keyword evidence="11" id="KW-1185">Reference proteome</keyword>
<feature type="domain" description="UBC core" evidence="9">
    <location>
        <begin position="15"/>
        <end position="188"/>
    </location>
</feature>
<dbReference type="Gene3D" id="3.10.110.10">
    <property type="entry name" value="Ubiquitin Conjugating Enzyme"/>
    <property type="match status" value="1"/>
</dbReference>
<dbReference type="InterPro" id="IPR000608">
    <property type="entry name" value="UBC"/>
</dbReference>
<evidence type="ECO:0000256" key="4">
    <source>
        <dbReference type="ARBA" id="ARBA00041569"/>
    </source>
</evidence>
<keyword evidence="8" id="KW-0547">Nucleotide-binding</keyword>
<protein>
    <recommendedName>
        <fullName evidence="3">Ubiquitin-conjugating enzyme E2 2</fullName>
    </recommendedName>
    <alternativeName>
        <fullName evidence="5">E2 ubiquitin-conjugating enzyme 2</fullName>
    </alternativeName>
    <alternativeName>
        <fullName evidence="6">Ubiquitin carrier protein UBC2</fullName>
    </alternativeName>
    <alternativeName>
        <fullName evidence="4">Ubiquitin-protein ligase UBC2</fullName>
    </alternativeName>
</protein>
<evidence type="ECO:0000256" key="3">
    <source>
        <dbReference type="ARBA" id="ARBA00039884"/>
    </source>
</evidence>
<dbReference type="AlphaFoldDB" id="A0A507BGU4"/>
<proteinExistence type="inferred from homology"/>
<dbReference type="GO" id="GO:0016740">
    <property type="term" value="F:transferase activity"/>
    <property type="evidence" value="ECO:0007669"/>
    <property type="project" value="UniProtKB-KW"/>
</dbReference>
<evidence type="ECO:0000256" key="1">
    <source>
        <dbReference type="ARBA" id="ARBA00022679"/>
    </source>
</evidence>
<dbReference type="STRING" id="1093900.A0A507BGU4"/>
<dbReference type="PROSITE" id="PS50127">
    <property type="entry name" value="UBC_2"/>
    <property type="match status" value="1"/>
</dbReference>
<dbReference type="Proteomes" id="UP000319257">
    <property type="component" value="Unassembled WGS sequence"/>
</dbReference>
<keyword evidence="1" id="KW-0808">Transferase</keyword>
<dbReference type="RefSeq" id="XP_030997649.1">
    <property type="nucleotide sequence ID" value="XM_031136940.1"/>
</dbReference>
<dbReference type="SMART" id="SM00212">
    <property type="entry name" value="UBCc"/>
    <property type="match status" value="1"/>
</dbReference>
<dbReference type="GO" id="GO:0005524">
    <property type="term" value="F:ATP binding"/>
    <property type="evidence" value="ECO:0007669"/>
    <property type="project" value="UniProtKB-UniRule"/>
</dbReference>
<dbReference type="CDD" id="cd23795">
    <property type="entry name" value="UBCc_UBE2G1"/>
    <property type="match status" value="1"/>
</dbReference>
<dbReference type="PROSITE" id="PS00183">
    <property type="entry name" value="UBC_1"/>
    <property type="match status" value="1"/>
</dbReference>
<evidence type="ECO:0000256" key="8">
    <source>
        <dbReference type="RuleBase" id="RU362109"/>
    </source>
</evidence>
<evidence type="ECO:0000259" key="9">
    <source>
        <dbReference type="PROSITE" id="PS50127"/>
    </source>
</evidence>
<dbReference type="FunFam" id="3.10.110.10:FF:000048">
    <property type="entry name" value="Ubiquitin-conjugating enzyme E2 15"/>
    <property type="match status" value="1"/>
</dbReference>
<accession>A0A507BGU4</accession>
<feature type="active site" description="Glycyl thioester intermediate" evidence="7">
    <location>
        <position position="109"/>
    </location>
</feature>
<evidence type="ECO:0000256" key="7">
    <source>
        <dbReference type="PROSITE-ProRule" id="PRU10133"/>
    </source>
</evidence>
<dbReference type="InterPro" id="IPR050113">
    <property type="entry name" value="Ub_conjugating_enzyme"/>
</dbReference>